<evidence type="ECO:0000313" key="2">
    <source>
        <dbReference type="EMBL" id="MBM7586858.1"/>
    </source>
</evidence>
<keyword evidence="3" id="KW-1185">Reference proteome</keyword>
<feature type="region of interest" description="Disordered" evidence="1">
    <location>
        <begin position="50"/>
        <end position="78"/>
    </location>
</feature>
<evidence type="ECO:0000256" key="1">
    <source>
        <dbReference type="SAM" id="MobiDB-lite"/>
    </source>
</evidence>
<dbReference type="RefSeq" id="WP_205174031.1">
    <property type="nucleotide sequence ID" value="NZ_JAFBDZ010000003.1"/>
</dbReference>
<reference evidence="2 3" key="1">
    <citation type="submission" date="2021-01" db="EMBL/GenBank/DDBJ databases">
        <title>Genomic Encyclopedia of Type Strains, Phase IV (KMG-IV): sequencing the most valuable type-strain genomes for metagenomic binning, comparative biology and taxonomic classification.</title>
        <authorList>
            <person name="Goeker M."/>
        </authorList>
    </citation>
    <scope>NUCLEOTIDE SEQUENCE [LARGE SCALE GENOMIC DNA]</scope>
    <source>
        <strain evidence="2 3">DSM 24834</strain>
    </source>
</reference>
<feature type="compositionally biased region" description="Polar residues" evidence="1">
    <location>
        <begin position="51"/>
        <end position="70"/>
    </location>
</feature>
<comment type="caution">
    <text evidence="2">The sequence shown here is derived from an EMBL/GenBank/DDBJ whole genome shotgun (WGS) entry which is preliminary data.</text>
</comment>
<gene>
    <name evidence="2" type="ORF">JOC86_003410</name>
</gene>
<protein>
    <submittedName>
        <fullName evidence="2">Phenylalanyl-tRNA synthetase beta subunit</fullName>
    </submittedName>
</protein>
<dbReference type="EMBL" id="JAFBDZ010000003">
    <property type="protein sequence ID" value="MBM7586858.1"/>
    <property type="molecule type" value="Genomic_DNA"/>
</dbReference>
<proteinExistence type="predicted"/>
<dbReference type="Proteomes" id="UP001646157">
    <property type="component" value="Unassembled WGS sequence"/>
</dbReference>
<organism evidence="2 3">
    <name type="scientific">Rossellomorea pakistanensis</name>
    <dbReference type="NCBI Taxonomy" id="992288"/>
    <lineage>
        <taxon>Bacteria</taxon>
        <taxon>Bacillati</taxon>
        <taxon>Bacillota</taxon>
        <taxon>Bacilli</taxon>
        <taxon>Bacillales</taxon>
        <taxon>Bacillaceae</taxon>
        <taxon>Rossellomorea</taxon>
    </lineage>
</organism>
<evidence type="ECO:0000313" key="3">
    <source>
        <dbReference type="Proteomes" id="UP001646157"/>
    </source>
</evidence>
<name>A0ABS2NG58_9BACI</name>
<accession>A0ABS2NG58</accession>
<sequence>MSLKAIELQIALPKTFEAGKIADQQQQQSQLAQNYAAEESVKELTKKRIRVSSNEAKQDVTTMKEPSQRNSVDKSIKQENSLHPYKGILIDYNG</sequence>